<accession>A0AAD3YBQ0</accession>
<evidence type="ECO:0000313" key="1">
    <source>
        <dbReference type="EMBL" id="GMK56333.1"/>
    </source>
</evidence>
<name>A0AAD3YBQ0_9TREE</name>
<dbReference type="Proteomes" id="UP001222932">
    <property type="component" value="Unassembled WGS sequence"/>
</dbReference>
<dbReference type="AlphaFoldDB" id="A0AAD3YBQ0"/>
<dbReference type="PANTHER" id="PTHR39175">
    <property type="entry name" value="FAMILY PROTEIN, PUTATIVE (AFU_ORTHOLOGUE AFUA_3G15060)-RELATED"/>
    <property type="match status" value="1"/>
</dbReference>
<dbReference type="PANTHER" id="PTHR39175:SF1">
    <property type="entry name" value="FAMILY PROTEIN, PUTATIVE (AFU_ORTHOLOGUE AFUA_3G15060)-RELATED"/>
    <property type="match status" value="1"/>
</dbReference>
<sequence>MAAPTGLQHVNLSVPAGTLPLAQEFYGTVLGLANDTVPHLQKDVLLWFRLGSGPQQIHVSIERNPLPALHMSSRHPCFALPNGEALVELQQRVYEHRAAGGEAAALECDRPGAANSGSKGVEYPDRFFVRDYAGNRLEFAVHPM</sequence>
<reference evidence="1" key="1">
    <citation type="journal article" date="2023" name="BMC Genomics">
        <title>Chromosome-level genome assemblies of Cutaneotrichosporon spp. (Trichosporonales, Basidiomycota) reveal imbalanced evolution between nucleotide sequences and chromosome synteny.</title>
        <authorList>
            <person name="Kobayashi Y."/>
            <person name="Kayamori A."/>
            <person name="Aoki K."/>
            <person name="Shiwa Y."/>
            <person name="Matsutani M."/>
            <person name="Fujita N."/>
            <person name="Sugita T."/>
            <person name="Iwasaki W."/>
            <person name="Tanaka N."/>
            <person name="Takashima M."/>
        </authorList>
    </citation>
    <scope>NUCLEOTIDE SEQUENCE</scope>
    <source>
        <strain evidence="1">HIS016</strain>
    </source>
</reference>
<comment type="caution">
    <text evidence="1">The sequence shown here is derived from an EMBL/GenBank/DDBJ whole genome shotgun (WGS) entry which is preliminary data.</text>
</comment>
<evidence type="ECO:0000313" key="2">
    <source>
        <dbReference type="Proteomes" id="UP001222932"/>
    </source>
</evidence>
<dbReference type="SUPFAM" id="SSF54593">
    <property type="entry name" value="Glyoxalase/Bleomycin resistance protein/Dihydroxybiphenyl dioxygenase"/>
    <property type="match status" value="1"/>
</dbReference>
<keyword evidence="2" id="KW-1185">Reference proteome</keyword>
<reference evidence="1" key="2">
    <citation type="submission" date="2023-06" db="EMBL/GenBank/DDBJ databases">
        <authorList>
            <person name="Kobayashi Y."/>
            <person name="Kayamori A."/>
            <person name="Aoki K."/>
            <person name="Shiwa Y."/>
            <person name="Fujita N."/>
            <person name="Sugita T."/>
            <person name="Iwasaki W."/>
            <person name="Tanaka N."/>
            <person name="Takashima M."/>
        </authorList>
    </citation>
    <scope>NUCLEOTIDE SEQUENCE</scope>
    <source>
        <strain evidence="1">HIS016</strain>
    </source>
</reference>
<protein>
    <recommendedName>
        <fullName evidence="3">VOC domain-containing protein</fullName>
    </recommendedName>
</protein>
<dbReference type="InterPro" id="IPR029068">
    <property type="entry name" value="Glyas_Bleomycin-R_OHBP_Dase"/>
</dbReference>
<evidence type="ECO:0008006" key="3">
    <source>
        <dbReference type="Google" id="ProtNLM"/>
    </source>
</evidence>
<organism evidence="1 2">
    <name type="scientific">Cutaneotrichosporon spelunceum</name>
    <dbReference type="NCBI Taxonomy" id="1672016"/>
    <lineage>
        <taxon>Eukaryota</taxon>
        <taxon>Fungi</taxon>
        <taxon>Dikarya</taxon>
        <taxon>Basidiomycota</taxon>
        <taxon>Agaricomycotina</taxon>
        <taxon>Tremellomycetes</taxon>
        <taxon>Trichosporonales</taxon>
        <taxon>Trichosporonaceae</taxon>
        <taxon>Cutaneotrichosporon</taxon>
    </lineage>
</organism>
<gene>
    <name evidence="1" type="ORF">CspeluHIS016_0301730</name>
</gene>
<dbReference type="Gene3D" id="3.10.180.10">
    <property type="entry name" value="2,3-Dihydroxybiphenyl 1,2-Dioxygenase, domain 1"/>
    <property type="match status" value="1"/>
</dbReference>
<proteinExistence type="predicted"/>
<dbReference type="EMBL" id="BTCM01000003">
    <property type="protein sequence ID" value="GMK56333.1"/>
    <property type="molecule type" value="Genomic_DNA"/>
</dbReference>